<feature type="domain" description="Glycosyltransferase 2-like" evidence="11">
    <location>
        <begin position="8"/>
        <end position="139"/>
    </location>
</feature>
<evidence type="ECO:0000313" key="13">
    <source>
        <dbReference type="Proteomes" id="UP000218810"/>
    </source>
</evidence>
<comment type="similarity">
    <text evidence="8">Belongs to the glycosyltransferase 2 family. CrtQ subfamily.</text>
</comment>
<evidence type="ECO:0000256" key="6">
    <source>
        <dbReference type="ARBA" id="ARBA00037281"/>
    </source>
</evidence>
<dbReference type="InterPro" id="IPR001173">
    <property type="entry name" value="Glyco_trans_2-like"/>
</dbReference>
<dbReference type="Pfam" id="PF00535">
    <property type="entry name" value="Glycos_transf_2"/>
    <property type="match status" value="1"/>
</dbReference>
<feature type="region of interest" description="Disordered" evidence="10">
    <location>
        <begin position="232"/>
        <end position="257"/>
    </location>
</feature>
<sequence>MRFVGIDVVIPVHDEQDLLPGCLDSLEACAALTPVPVTVTVVLDTCTDASEAVACGRARIVRSDARNVGAARAVGFDSLAPFTPSSGERWYATTDADSRVPATWLTDQVACALDGADVVAGLVEVTDWSEWSRGTRVRYLEDYRSGSDHRHIHGANIGISARAYRDLGGFAPLPVHEDVELVHRAEAAGMSIAWSTAAPVTTSARRQSRTPGGFSGHLALTELALSELDLTGLEHPEPDHPAPARTGADHSRTGVAP</sequence>
<keyword evidence="5" id="KW-0472">Membrane</keyword>
<evidence type="ECO:0000256" key="8">
    <source>
        <dbReference type="ARBA" id="ARBA00038120"/>
    </source>
</evidence>
<proteinExistence type="inferred from homology"/>
<dbReference type="AlphaFoldDB" id="A0A2A2WNP7"/>
<comment type="pathway">
    <text evidence="7">Carotenoid biosynthesis; staphyloxanthin biosynthesis; staphyloxanthin from farnesyl diphosphate: step 4/5.</text>
</comment>
<evidence type="ECO:0000256" key="7">
    <source>
        <dbReference type="ARBA" id="ARBA00037904"/>
    </source>
</evidence>
<dbReference type="InterPro" id="IPR029044">
    <property type="entry name" value="Nucleotide-diphossugar_trans"/>
</dbReference>
<dbReference type="EMBL" id="NTGA01000020">
    <property type="protein sequence ID" value="PAY22810.1"/>
    <property type="molecule type" value="Genomic_DNA"/>
</dbReference>
<accession>A0A2A2WNP7</accession>
<evidence type="ECO:0000259" key="11">
    <source>
        <dbReference type="Pfam" id="PF00535"/>
    </source>
</evidence>
<keyword evidence="4 12" id="KW-0808">Transferase</keyword>
<dbReference type="GO" id="GO:0016757">
    <property type="term" value="F:glycosyltransferase activity"/>
    <property type="evidence" value="ECO:0007669"/>
    <property type="project" value="UniProtKB-KW"/>
</dbReference>
<dbReference type="PANTHER" id="PTHR43646:SF2">
    <property type="entry name" value="GLYCOSYLTRANSFERASE 2-LIKE DOMAIN-CONTAINING PROTEIN"/>
    <property type="match status" value="1"/>
</dbReference>
<dbReference type="RefSeq" id="WP_095718637.1">
    <property type="nucleotide sequence ID" value="NZ_NTGA01000020.1"/>
</dbReference>
<comment type="function">
    <text evidence="6">Catalyzes the glycosylation of 4,4'-diaponeurosporenoate, i.e. the esterification of glucose at the C1'' position with the carboxyl group of 4,4'-diaponeurosporenic acid, to form glycosyl-4,4'-diaponeurosporenoate. This is a step in the biosynthesis of staphyloxanthin, an orange pigment present in most staphylococci strains.</text>
</comment>
<dbReference type="GO" id="GO:0005886">
    <property type="term" value="C:plasma membrane"/>
    <property type="evidence" value="ECO:0007669"/>
    <property type="project" value="UniProtKB-SubCell"/>
</dbReference>
<comment type="caution">
    <text evidence="12">The sequence shown here is derived from an EMBL/GenBank/DDBJ whole genome shotgun (WGS) entry which is preliminary data.</text>
</comment>
<dbReference type="OrthoDB" id="9777873at2"/>
<dbReference type="Proteomes" id="UP000218810">
    <property type="component" value="Unassembled WGS sequence"/>
</dbReference>
<dbReference type="Gene3D" id="3.90.550.10">
    <property type="entry name" value="Spore Coat Polysaccharide Biosynthesis Protein SpsA, Chain A"/>
    <property type="match status" value="1"/>
</dbReference>
<organism evidence="12 13">
    <name type="scientific">Dietzia natronolimnaea</name>
    <dbReference type="NCBI Taxonomy" id="161920"/>
    <lineage>
        <taxon>Bacteria</taxon>
        <taxon>Bacillati</taxon>
        <taxon>Actinomycetota</taxon>
        <taxon>Actinomycetes</taxon>
        <taxon>Mycobacteriales</taxon>
        <taxon>Dietziaceae</taxon>
        <taxon>Dietzia</taxon>
    </lineage>
</organism>
<keyword evidence="13" id="KW-1185">Reference proteome</keyword>
<evidence type="ECO:0000256" key="5">
    <source>
        <dbReference type="ARBA" id="ARBA00023136"/>
    </source>
</evidence>
<reference evidence="13" key="1">
    <citation type="submission" date="2017-09" db="EMBL/GenBank/DDBJ databases">
        <authorList>
            <person name="Zhang Y."/>
            <person name="Huang X."/>
            <person name="Liu J."/>
            <person name="Lu L."/>
            <person name="Peng K."/>
        </authorList>
    </citation>
    <scope>NUCLEOTIDE SEQUENCE [LARGE SCALE GENOMIC DNA]</scope>
    <source>
        <strain evidence="13">S-XJ-1</strain>
    </source>
</reference>
<evidence type="ECO:0000256" key="10">
    <source>
        <dbReference type="SAM" id="MobiDB-lite"/>
    </source>
</evidence>
<keyword evidence="2" id="KW-1003">Cell membrane</keyword>
<evidence type="ECO:0000256" key="2">
    <source>
        <dbReference type="ARBA" id="ARBA00022475"/>
    </source>
</evidence>
<evidence type="ECO:0000256" key="4">
    <source>
        <dbReference type="ARBA" id="ARBA00022679"/>
    </source>
</evidence>
<name>A0A2A2WNP7_9ACTN</name>
<evidence type="ECO:0000256" key="1">
    <source>
        <dbReference type="ARBA" id="ARBA00004236"/>
    </source>
</evidence>
<dbReference type="PANTHER" id="PTHR43646">
    <property type="entry name" value="GLYCOSYLTRANSFERASE"/>
    <property type="match status" value="1"/>
</dbReference>
<gene>
    <name evidence="12" type="ORF">CEY15_12005</name>
</gene>
<evidence type="ECO:0000256" key="3">
    <source>
        <dbReference type="ARBA" id="ARBA00022676"/>
    </source>
</evidence>
<evidence type="ECO:0000313" key="12">
    <source>
        <dbReference type="EMBL" id="PAY22810.1"/>
    </source>
</evidence>
<protein>
    <recommendedName>
        <fullName evidence="9">4,4'-diaponeurosporenoate glycosyltransferase</fullName>
    </recommendedName>
</protein>
<keyword evidence="3" id="KW-0328">Glycosyltransferase</keyword>
<comment type="subcellular location">
    <subcellularLocation>
        <location evidence="1">Cell membrane</location>
    </subcellularLocation>
</comment>
<dbReference type="SUPFAM" id="SSF53448">
    <property type="entry name" value="Nucleotide-diphospho-sugar transferases"/>
    <property type="match status" value="1"/>
</dbReference>
<evidence type="ECO:0000256" key="9">
    <source>
        <dbReference type="ARBA" id="ARBA00040345"/>
    </source>
</evidence>